<accession>A0A448XFB7</accession>
<dbReference type="AlphaFoldDB" id="A0A448XFB7"/>
<keyword evidence="2" id="KW-1185">Reference proteome</keyword>
<reference evidence="1" key="1">
    <citation type="submission" date="2018-11" db="EMBL/GenBank/DDBJ databases">
        <authorList>
            <consortium name="Pathogen Informatics"/>
        </authorList>
    </citation>
    <scope>NUCLEOTIDE SEQUENCE</scope>
</reference>
<organism evidence="1 2">
    <name type="scientific">Protopolystoma xenopodis</name>
    <dbReference type="NCBI Taxonomy" id="117903"/>
    <lineage>
        <taxon>Eukaryota</taxon>
        <taxon>Metazoa</taxon>
        <taxon>Spiralia</taxon>
        <taxon>Lophotrochozoa</taxon>
        <taxon>Platyhelminthes</taxon>
        <taxon>Monogenea</taxon>
        <taxon>Polyopisthocotylea</taxon>
        <taxon>Polystomatidea</taxon>
        <taxon>Polystomatidae</taxon>
        <taxon>Protopolystoma</taxon>
    </lineage>
</organism>
<sequence length="55" mass="6408">MIELRCNESGPEWPQQTQPYHRIWWVSRSIVALAADFATEFYAHSGLDSFNSARH</sequence>
<proteinExistence type="predicted"/>
<dbReference type="Proteomes" id="UP000784294">
    <property type="component" value="Unassembled WGS sequence"/>
</dbReference>
<dbReference type="EMBL" id="CAAALY010249380">
    <property type="protein sequence ID" value="VEL35239.1"/>
    <property type="molecule type" value="Genomic_DNA"/>
</dbReference>
<name>A0A448XFB7_9PLAT</name>
<protein>
    <submittedName>
        <fullName evidence="1">Uncharacterized protein</fullName>
    </submittedName>
</protein>
<comment type="caution">
    <text evidence="1">The sequence shown here is derived from an EMBL/GenBank/DDBJ whole genome shotgun (WGS) entry which is preliminary data.</text>
</comment>
<evidence type="ECO:0000313" key="1">
    <source>
        <dbReference type="EMBL" id="VEL35239.1"/>
    </source>
</evidence>
<gene>
    <name evidence="1" type="ORF">PXEA_LOCUS28679</name>
</gene>
<evidence type="ECO:0000313" key="2">
    <source>
        <dbReference type="Proteomes" id="UP000784294"/>
    </source>
</evidence>